<feature type="transmembrane region" description="Helical" evidence="6">
    <location>
        <begin position="62"/>
        <end position="79"/>
    </location>
</feature>
<evidence type="ECO:0000256" key="1">
    <source>
        <dbReference type="ARBA" id="ARBA00004651"/>
    </source>
</evidence>
<feature type="transmembrane region" description="Helical" evidence="6">
    <location>
        <begin position="416"/>
        <end position="435"/>
    </location>
</feature>
<evidence type="ECO:0000313" key="8">
    <source>
        <dbReference type="Proteomes" id="UP001500540"/>
    </source>
</evidence>
<evidence type="ECO:0000313" key="7">
    <source>
        <dbReference type="EMBL" id="GAA3754651.1"/>
    </source>
</evidence>
<feature type="transmembrane region" description="Helical" evidence="6">
    <location>
        <begin position="384"/>
        <end position="404"/>
    </location>
</feature>
<dbReference type="EMBL" id="BAABAF010000001">
    <property type="protein sequence ID" value="GAA3754651.1"/>
    <property type="molecule type" value="Genomic_DNA"/>
</dbReference>
<feature type="transmembrane region" description="Helical" evidence="6">
    <location>
        <begin position="309"/>
        <end position="331"/>
    </location>
</feature>
<keyword evidence="4 6" id="KW-1133">Transmembrane helix</keyword>
<evidence type="ECO:0000256" key="4">
    <source>
        <dbReference type="ARBA" id="ARBA00022989"/>
    </source>
</evidence>
<keyword evidence="3 6" id="KW-0812">Transmembrane</keyword>
<dbReference type="Proteomes" id="UP001500540">
    <property type="component" value="Unassembled WGS sequence"/>
</dbReference>
<dbReference type="RefSeq" id="WP_344780098.1">
    <property type="nucleotide sequence ID" value="NZ_BAABAF010000001.1"/>
</dbReference>
<proteinExistence type="predicted"/>
<dbReference type="CDD" id="cd06581">
    <property type="entry name" value="TM_PBP1_LivM_like"/>
    <property type="match status" value="1"/>
</dbReference>
<comment type="subcellular location">
    <subcellularLocation>
        <location evidence="1">Cell membrane</location>
        <topology evidence="1">Multi-pass membrane protein</topology>
    </subcellularLocation>
</comment>
<comment type="caution">
    <text evidence="7">The sequence shown here is derived from an EMBL/GenBank/DDBJ whole genome shotgun (WGS) entry which is preliminary data.</text>
</comment>
<feature type="transmembrane region" description="Helical" evidence="6">
    <location>
        <begin position="545"/>
        <end position="572"/>
    </location>
</feature>
<feature type="transmembrane region" description="Helical" evidence="6">
    <location>
        <begin position="255"/>
        <end position="275"/>
    </location>
</feature>
<feature type="transmembrane region" description="Helical" evidence="6">
    <location>
        <begin position="12"/>
        <end position="32"/>
    </location>
</feature>
<dbReference type="InterPro" id="IPR043428">
    <property type="entry name" value="LivM-like"/>
</dbReference>
<evidence type="ECO:0000256" key="5">
    <source>
        <dbReference type="ARBA" id="ARBA00023136"/>
    </source>
</evidence>
<dbReference type="PANTHER" id="PTHR30482">
    <property type="entry name" value="HIGH-AFFINITY BRANCHED-CHAIN AMINO ACID TRANSPORT SYSTEM PERMEASE"/>
    <property type="match status" value="1"/>
</dbReference>
<protein>
    <submittedName>
        <fullName evidence="7">ABC transporter permease</fullName>
    </submittedName>
</protein>
<feature type="transmembrane region" description="Helical" evidence="6">
    <location>
        <begin position="338"/>
        <end position="364"/>
    </location>
</feature>
<dbReference type="InterPro" id="IPR001851">
    <property type="entry name" value="ABC_transp_permease"/>
</dbReference>
<feature type="transmembrane region" description="Helical" evidence="6">
    <location>
        <begin position="187"/>
        <end position="207"/>
    </location>
</feature>
<evidence type="ECO:0000256" key="6">
    <source>
        <dbReference type="SAM" id="Phobius"/>
    </source>
</evidence>
<name>A0ABP7G986_9MICO</name>
<feature type="transmembrane region" description="Helical" evidence="6">
    <location>
        <begin position="455"/>
        <end position="479"/>
    </location>
</feature>
<feature type="transmembrane region" description="Helical" evidence="6">
    <location>
        <begin position="584"/>
        <end position="603"/>
    </location>
</feature>
<gene>
    <name evidence="7" type="ORF">GCM10022240_04630</name>
</gene>
<dbReference type="PANTHER" id="PTHR30482:SF20">
    <property type="entry name" value="HIGH-AFFINITY BRANCHED-CHAIN AMINO ACID TRANSPORT SYSTEM PERMEASE PROTEIN LIVM"/>
    <property type="match status" value="1"/>
</dbReference>
<evidence type="ECO:0000256" key="3">
    <source>
        <dbReference type="ARBA" id="ARBA00022692"/>
    </source>
</evidence>
<organism evidence="7 8">
    <name type="scientific">Microbacterium kribbense</name>
    <dbReference type="NCBI Taxonomy" id="433645"/>
    <lineage>
        <taxon>Bacteria</taxon>
        <taxon>Bacillati</taxon>
        <taxon>Actinomycetota</taxon>
        <taxon>Actinomycetes</taxon>
        <taxon>Micrococcales</taxon>
        <taxon>Microbacteriaceae</taxon>
        <taxon>Microbacterium</taxon>
    </lineage>
</organism>
<feature type="transmembrane region" description="Helical" evidence="6">
    <location>
        <begin position="227"/>
        <end position="248"/>
    </location>
</feature>
<evidence type="ECO:0000256" key="2">
    <source>
        <dbReference type="ARBA" id="ARBA00022475"/>
    </source>
</evidence>
<reference evidence="8" key="1">
    <citation type="journal article" date="2019" name="Int. J. Syst. Evol. Microbiol.">
        <title>The Global Catalogue of Microorganisms (GCM) 10K type strain sequencing project: providing services to taxonomists for standard genome sequencing and annotation.</title>
        <authorList>
            <consortium name="The Broad Institute Genomics Platform"/>
            <consortium name="The Broad Institute Genome Sequencing Center for Infectious Disease"/>
            <person name="Wu L."/>
            <person name="Ma J."/>
        </authorList>
    </citation>
    <scope>NUCLEOTIDE SEQUENCE [LARGE SCALE GENOMIC DNA]</scope>
    <source>
        <strain evidence="8">JCM 16950</strain>
    </source>
</reference>
<sequence length="607" mass="63085">MLDTLLAGVIHGGTYALIALGISLIFGVANIINFAHGSVYAIGGMLGWVFTGLLGWPLWSALIGVACATAVLGILIHMISVRPLHRSPHIAALLATFAVSILLDNLSQLIFGPDTRSYPDLLPTANLHIAGFTFGTLDVVILVVCVVVMGAVAGFLRLTKYGRAVRATAQDREAAVMMGIPVVRTEVIVFAVASAVGGVGGVLVGMYNTITTPMAGLQAMLTGFTAATLGGLGSVAGAVVGGVLLGVVEAFGVTWIGAGASDLIIFGVLVLTLWFRPQGVIATRRTTALSVEPLTGTFLGGGRPIRLRWWQVAVLSAAAIGVLPFVLNGYWLTVGTQVIIYAIMGLSLVLVSGLAGQVVLGQVGPMAIGAYAVALLTTTQHWQFLPALLAGAGIAAVLSTVIMAPSWKLSGHYISMQTLGIGLVTVAVILNLGWLTRGPRGVLGIPRPELFGISFATPQALYLLDAVILGIVLVVVTLLQRSHLGTIWHAVGNDQVALRATGLHPSHYKSLAFAVGAFIAGIAGGLLATQYTYIDPTIFTPDISILALTVIVLGGMRSPFGAVLGAVVLIAAPEVLRITDAGRLLFYGAVMLALVLFRPRGLWARKA</sequence>
<dbReference type="Pfam" id="PF02653">
    <property type="entry name" value="BPD_transp_2"/>
    <property type="match status" value="2"/>
</dbReference>
<accession>A0ABP7G986</accession>
<dbReference type="CDD" id="cd06582">
    <property type="entry name" value="TM_PBP1_LivH_like"/>
    <property type="match status" value="1"/>
</dbReference>
<keyword evidence="2" id="KW-1003">Cell membrane</keyword>
<feature type="transmembrane region" description="Helical" evidence="6">
    <location>
        <begin position="131"/>
        <end position="156"/>
    </location>
</feature>
<feature type="transmembrane region" description="Helical" evidence="6">
    <location>
        <begin position="511"/>
        <end position="533"/>
    </location>
</feature>
<feature type="transmembrane region" description="Helical" evidence="6">
    <location>
        <begin position="91"/>
        <end position="111"/>
    </location>
</feature>
<feature type="transmembrane region" description="Helical" evidence="6">
    <location>
        <begin position="39"/>
        <end position="56"/>
    </location>
</feature>
<keyword evidence="5 6" id="KW-0472">Membrane</keyword>
<keyword evidence="8" id="KW-1185">Reference proteome</keyword>